<dbReference type="PROSITE" id="PS51300">
    <property type="entry name" value="NIRD"/>
    <property type="match status" value="1"/>
</dbReference>
<dbReference type="GO" id="GO:0046872">
    <property type="term" value="F:metal ion binding"/>
    <property type="evidence" value="ECO:0007669"/>
    <property type="project" value="UniProtKB-KW"/>
</dbReference>
<dbReference type="RefSeq" id="WP_121032619.1">
    <property type="nucleotide sequence ID" value="NZ_RBXT01000001.1"/>
</dbReference>
<gene>
    <name evidence="8" type="ORF">DFJ68_1858</name>
</gene>
<evidence type="ECO:0000256" key="3">
    <source>
        <dbReference type="ARBA" id="ARBA00023002"/>
    </source>
</evidence>
<evidence type="ECO:0000256" key="2">
    <source>
        <dbReference type="ARBA" id="ARBA00022723"/>
    </source>
</evidence>
<dbReference type="GO" id="GO:0051537">
    <property type="term" value="F:2 iron, 2 sulfur cluster binding"/>
    <property type="evidence" value="ECO:0007669"/>
    <property type="project" value="UniProtKB-KW"/>
</dbReference>
<keyword evidence="3" id="KW-0560">Oxidoreductase</keyword>
<sequence>MTTITDTTPATEITETTDAAGRDPHITTTGRRSVVVRPGILPPAGPKVWVDACHVDRLVPGRGVAVLLPGARQAALFLQPTGMIYALDNLDPFSGAAVLSRGLTGDHGGEPTVASPLLKQLFSLRTGRCLDDDAVAVATYSVRVVDGVVRVGLTA</sequence>
<evidence type="ECO:0000313" key="8">
    <source>
        <dbReference type="EMBL" id="RKT78413.1"/>
    </source>
</evidence>
<reference evidence="8 9" key="1">
    <citation type="submission" date="2018-10" db="EMBL/GenBank/DDBJ databases">
        <title>Sequencing the genomes of 1000 actinobacteria strains.</title>
        <authorList>
            <person name="Klenk H.-P."/>
        </authorList>
    </citation>
    <scope>NUCLEOTIDE SEQUENCE [LARGE SCALE GENOMIC DNA]</scope>
    <source>
        <strain evidence="8 9">DSM 44267</strain>
    </source>
</reference>
<keyword evidence="1" id="KW-0001">2Fe-2S</keyword>
<dbReference type="InterPro" id="IPR017881">
    <property type="entry name" value="NirD"/>
</dbReference>
<evidence type="ECO:0000256" key="5">
    <source>
        <dbReference type="ARBA" id="ARBA00023014"/>
    </source>
</evidence>
<feature type="domain" description="Rieske" evidence="7">
    <location>
        <begin position="50"/>
        <end position="151"/>
    </location>
</feature>
<evidence type="ECO:0000259" key="7">
    <source>
        <dbReference type="PROSITE" id="PS51296"/>
    </source>
</evidence>
<dbReference type="InterPro" id="IPR036922">
    <property type="entry name" value="Rieske_2Fe-2S_sf"/>
</dbReference>
<dbReference type="CDD" id="cd03529">
    <property type="entry name" value="Rieske_NirD"/>
    <property type="match status" value="1"/>
</dbReference>
<evidence type="ECO:0000256" key="1">
    <source>
        <dbReference type="ARBA" id="ARBA00022714"/>
    </source>
</evidence>
<dbReference type="GO" id="GO:0004497">
    <property type="term" value="F:monooxygenase activity"/>
    <property type="evidence" value="ECO:0007669"/>
    <property type="project" value="UniProtKB-ARBA"/>
</dbReference>
<keyword evidence="5" id="KW-0411">Iron-sulfur</keyword>
<dbReference type="AlphaFoldDB" id="A0A495Y0X7"/>
<protein>
    <submittedName>
        <fullName evidence="8">Nitrite reductase (NADH) small subunit</fullName>
    </submittedName>
</protein>
<keyword evidence="9" id="KW-1185">Reference proteome</keyword>
<dbReference type="InterPro" id="IPR017941">
    <property type="entry name" value="Rieske_2Fe-2S"/>
</dbReference>
<accession>A0A495Y0X7</accession>
<comment type="caution">
    <text evidence="8">The sequence shown here is derived from an EMBL/GenBank/DDBJ whole genome shotgun (WGS) entry which is preliminary data.</text>
</comment>
<dbReference type="NCBIfam" id="TIGR02378">
    <property type="entry name" value="nirD_assim_sml"/>
    <property type="match status" value="1"/>
</dbReference>
<name>A0A495Y0X7_9MICO</name>
<evidence type="ECO:0000313" key="9">
    <source>
        <dbReference type="Proteomes" id="UP000278440"/>
    </source>
</evidence>
<dbReference type="Pfam" id="PF13806">
    <property type="entry name" value="Rieske_2"/>
    <property type="match status" value="1"/>
</dbReference>
<dbReference type="PANTHER" id="PTHR40562">
    <property type="match status" value="1"/>
</dbReference>
<dbReference type="OrthoDB" id="3213360at2"/>
<proteinExistence type="predicted"/>
<dbReference type="Proteomes" id="UP000278440">
    <property type="component" value="Unassembled WGS sequence"/>
</dbReference>
<organism evidence="8 9">
    <name type="scientific">Terracoccus luteus</name>
    <dbReference type="NCBI Taxonomy" id="53356"/>
    <lineage>
        <taxon>Bacteria</taxon>
        <taxon>Bacillati</taxon>
        <taxon>Actinomycetota</taxon>
        <taxon>Actinomycetes</taxon>
        <taxon>Micrococcales</taxon>
        <taxon>Intrasporangiaceae</taxon>
        <taxon>Terracoccus</taxon>
    </lineage>
</organism>
<keyword evidence="6" id="KW-0534">Nitrate assimilation</keyword>
<keyword evidence="2" id="KW-0479">Metal-binding</keyword>
<dbReference type="PROSITE" id="PS51296">
    <property type="entry name" value="RIESKE"/>
    <property type="match status" value="1"/>
</dbReference>
<dbReference type="EMBL" id="RBXT01000001">
    <property type="protein sequence ID" value="RKT78413.1"/>
    <property type="molecule type" value="Genomic_DNA"/>
</dbReference>
<dbReference type="SUPFAM" id="SSF50022">
    <property type="entry name" value="ISP domain"/>
    <property type="match status" value="1"/>
</dbReference>
<dbReference type="GO" id="GO:0016705">
    <property type="term" value="F:oxidoreductase activity, acting on paired donors, with incorporation or reduction of molecular oxygen"/>
    <property type="evidence" value="ECO:0007669"/>
    <property type="project" value="UniProtKB-ARBA"/>
</dbReference>
<evidence type="ECO:0000256" key="4">
    <source>
        <dbReference type="ARBA" id="ARBA00023004"/>
    </source>
</evidence>
<dbReference type="Gene3D" id="2.102.10.10">
    <property type="entry name" value="Rieske [2Fe-2S] iron-sulphur domain"/>
    <property type="match status" value="1"/>
</dbReference>
<evidence type="ECO:0000256" key="6">
    <source>
        <dbReference type="ARBA" id="ARBA00023063"/>
    </source>
</evidence>
<keyword evidence="4" id="KW-0408">Iron</keyword>
<dbReference type="InterPro" id="IPR012748">
    <property type="entry name" value="Rieske-like_NirD"/>
</dbReference>
<dbReference type="GO" id="GO:0042128">
    <property type="term" value="P:nitrate assimilation"/>
    <property type="evidence" value="ECO:0007669"/>
    <property type="project" value="UniProtKB-KW"/>
</dbReference>
<dbReference type="GO" id="GO:0008942">
    <property type="term" value="F:nitrite reductase [NAD(P)H] activity"/>
    <property type="evidence" value="ECO:0007669"/>
    <property type="project" value="InterPro"/>
</dbReference>
<dbReference type="PANTHER" id="PTHR40562:SF1">
    <property type="entry name" value="NITRITE REDUCTASE (NADH) SMALL SUBUNIT"/>
    <property type="match status" value="1"/>
</dbReference>